<feature type="domain" description="N-acetyltransferase" evidence="1">
    <location>
        <begin position="8"/>
        <end position="166"/>
    </location>
</feature>
<dbReference type="EMBL" id="AP021888">
    <property type="protein sequence ID" value="BBP43088.1"/>
    <property type="molecule type" value="Genomic_DNA"/>
</dbReference>
<evidence type="ECO:0000259" key="1">
    <source>
        <dbReference type="PROSITE" id="PS51186"/>
    </source>
</evidence>
<dbReference type="PANTHER" id="PTHR43415">
    <property type="entry name" value="SPERMIDINE N(1)-ACETYLTRANSFERASE"/>
    <property type="match status" value="1"/>
</dbReference>
<evidence type="ECO:0000313" key="2">
    <source>
        <dbReference type="EMBL" id="BBP43088.1"/>
    </source>
</evidence>
<protein>
    <recommendedName>
        <fullName evidence="1">N-acetyltransferase domain-containing protein</fullName>
    </recommendedName>
</protein>
<dbReference type="Proteomes" id="UP000501466">
    <property type="component" value="Chromosome"/>
</dbReference>
<name>A0A6F8PLZ3_9GAMM</name>
<evidence type="ECO:0000313" key="3">
    <source>
        <dbReference type="Proteomes" id="UP000501466"/>
    </source>
</evidence>
<accession>A0A6F8PLZ3</accession>
<dbReference type="Gene3D" id="3.40.630.30">
    <property type="match status" value="1"/>
</dbReference>
<dbReference type="InterPro" id="IPR000182">
    <property type="entry name" value="GNAT_dom"/>
</dbReference>
<dbReference type="PROSITE" id="PS51186">
    <property type="entry name" value="GNAT"/>
    <property type="match status" value="1"/>
</dbReference>
<reference evidence="3" key="1">
    <citation type="submission" date="2019-11" db="EMBL/GenBank/DDBJ databases">
        <title>Isolation and characterization of two novel species in the genus Thiomicrorhabdus.</title>
        <authorList>
            <person name="Mochizuki J."/>
            <person name="Kojima H."/>
            <person name="Fukui M."/>
        </authorList>
    </citation>
    <scope>NUCLEOTIDE SEQUENCE [LARGE SCALE GENOMIC DNA]</scope>
    <source>
        <strain evidence="3">AkT22</strain>
    </source>
</reference>
<dbReference type="KEGG" id="tzo:THMIRHAT_08340"/>
<dbReference type="RefSeq" id="WP_173290920.1">
    <property type="nucleotide sequence ID" value="NZ_AP021888.1"/>
</dbReference>
<dbReference type="NCBIfam" id="TIGR03585">
    <property type="entry name" value="PseH"/>
    <property type="match status" value="1"/>
</dbReference>
<sequence length="193" mass="22932">MKAYVPNNIFRRATHDDMALIWQWRNQANIRKVMFNSQPIEWLNHQDWFVNMLASHTPDFWVFTQNKRPVGVLSFSNPQEKFIYFGFYLGEENVWPGTGMLMEVAALDYICSLQKFAFLRAEVLSSNQQVIKLHQRFGYEIVDIQEGFLEQEGSLLDKIIMERKVDNWLSDRHVLMDKLPQHYQLALNQLVFE</sequence>
<proteinExistence type="predicted"/>
<gene>
    <name evidence="2" type="ORF">THMIRHAT_08340</name>
</gene>
<dbReference type="GO" id="GO:0016747">
    <property type="term" value="F:acyltransferase activity, transferring groups other than amino-acyl groups"/>
    <property type="evidence" value="ECO:0007669"/>
    <property type="project" value="InterPro"/>
</dbReference>
<dbReference type="PANTHER" id="PTHR43415:SF3">
    <property type="entry name" value="GNAT-FAMILY ACETYLTRANSFERASE"/>
    <property type="match status" value="1"/>
</dbReference>
<keyword evidence="3" id="KW-1185">Reference proteome</keyword>
<dbReference type="InterPro" id="IPR020036">
    <property type="entry name" value="PseH"/>
</dbReference>
<dbReference type="Pfam" id="PF13302">
    <property type="entry name" value="Acetyltransf_3"/>
    <property type="match status" value="1"/>
</dbReference>
<organism evidence="2 3">
    <name type="scientific">Thiosulfativibrio zosterae</name>
    <dbReference type="NCBI Taxonomy" id="2675053"/>
    <lineage>
        <taxon>Bacteria</taxon>
        <taxon>Pseudomonadati</taxon>
        <taxon>Pseudomonadota</taxon>
        <taxon>Gammaproteobacteria</taxon>
        <taxon>Thiotrichales</taxon>
        <taxon>Piscirickettsiaceae</taxon>
        <taxon>Thiosulfativibrio</taxon>
    </lineage>
</organism>
<dbReference type="AlphaFoldDB" id="A0A6F8PLZ3"/>
<dbReference type="InterPro" id="IPR016181">
    <property type="entry name" value="Acyl_CoA_acyltransferase"/>
</dbReference>
<dbReference type="SUPFAM" id="SSF55729">
    <property type="entry name" value="Acyl-CoA N-acyltransferases (Nat)"/>
    <property type="match status" value="1"/>
</dbReference>